<organism evidence="1 2">
    <name type="scientific">Aquimarina atlantica</name>
    <dbReference type="NCBI Taxonomy" id="1317122"/>
    <lineage>
        <taxon>Bacteria</taxon>
        <taxon>Pseudomonadati</taxon>
        <taxon>Bacteroidota</taxon>
        <taxon>Flavobacteriia</taxon>
        <taxon>Flavobacteriales</taxon>
        <taxon>Flavobacteriaceae</taxon>
        <taxon>Aquimarina</taxon>
    </lineage>
</organism>
<gene>
    <name evidence="1" type="ORF">ATO12_02325</name>
</gene>
<dbReference type="Proteomes" id="UP000023541">
    <property type="component" value="Unassembled WGS sequence"/>
</dbReference>
<accession>A0A023C070</accession>
<dbReference type="InterPro" id="IPR014825">
    <property type="entry name" value="DNA_alkylation"/>
</dbReference>
<dbReference type="STRING" id="1317122.ATO12_02325"/>
<dbReference type="EMBL" id="AQRA01000001">
    <property type="protein sequence ID" value="EZH75645.1"/>
    <property type="molecule type" value="Genomic_DNA"/>
</dbReference>
<comment type="caution">
    <text evidence="1">The sequence shown here is derived from an EMBL/GenBank/DDBJ whole genome shotgun (WGS) entry which is preliminary data.</text>
</comment>
<proteinExistence type="predicted"/>
<dbReference type="Pfam" id="PF08713">
    <property type="entry name" value="DNA_alkylation"/>
    <property type="match status" value="1"/>
</dbReference>
<keyword evidence="2" id="KW-1185">Reference proteome</keyword>
<dbReference type="InterPro" id="IPR016024">
    <property type="entry name" value="ARM-type_fold"/>
</dbReference>
<dbReference type="Gene3D" id="1.25.40.290">
    <property type="entry name" value="ARM repeat domains"/>
    <property type="match status" value="1"/>
</dbReference>
<reference evidence="1 2" key="1">
    <citation type="submission" date="2014-04" db="EMBL/GenBank/DDBJ databases">
        <title>Aquimarina sp. 22II-S11-z7 Genome Sequencing.</title>
        <authorList>
            <person name="Lai Q."/>
        </authorList>
    </citation>
    <scope>NUCLEOTIDE SEQUENCE [LARGE SCALE GENOMIC DNA]</scope>
    <source>
        <strain evidence="1 2">22II-S11-z7</strain>
    </source>
</reference>
<dbReference type="SUPFAM" id="SSF48371">
    <property type="entry name" value="ARM repeat"/>
    <property type="match status" value="1"/>
</dbReference>
<dbReference type="AlphaFoldDB" id="A0A023C070"/>
<dbReference type="eggNOG" id="COG4335">
    <property type="taxonomic scope" value="Bacteria"/>
</dbReference>
<evidence type="ECO:0000313" key="2">
    <source>
        <dbReference type="Proteomes" id="UP000023541"/>
    </source>
</evidence>
<protein>
    <submittedName>
        <fullName evidence="1">DNA alkylation repair protein</fullName>
    </submittedName>
</protein>
<sequence length="261" mass="29934">MLNRKGARSFKDLDDEVISYLNKGLIPTANLMEWLTVDQLALLKKILDDIKKPDWYDSFYEAVSAQKKPSANANTKVIGTTFLELSNDQSIIDYLSNHISDVPRCWASYWVGLRESKIDKKLEAIAPYAADVHFGVREVAIFSCKEGIIEHLDIAIDILSEWTSSNDENIRRYAVEATRPIGVWTKKIDELKEHPEKGISLLDPLKSDPSKYVRDSVGNWLNDASKSRPEWIKNVCSRWEKESTTKETRYILKKALRTINK</sequence>
<name>A0A023C070_9FLAO</name>
<evidence type="ECO:0000313" key="1">
    <source>
        <dbReference type="EMBL" id="EZH75645.1"/>
    </source>
</evidence>